<name>A0A1I1TW00_9ACTN</name>
<dbReference type="InterPro" id="IPR003594">
    <property type="entry name" value="HATPase_dom"/>
</dbReference>
<dbReference type="STRING" id="910347.SAMN05421773_12155"/>
<dbReference type="EMBL" id="FOLM01000021">
    <property type="protein sequence ID" value="SFD62565.1"/>
    <property type="molecule type" value="Genomic_DNA"/>
</dbReference>
<dbReference type="GO" id="GO:0004674">
    <property type="term" value="F:protein serine/threonine kinase activity"/>
    <property type="evidence" value="ECO:0007669"/>
    <property type="project" value="UniProtKB-KW"/>
</dbReference>
<dbReference type="Pfam" id="PF13581">
    <property type="entry name" value="HATPase_c_2"/>
    <property type="match status" value="1"/>
</dbReference>
<sequence>MSPDHCQCPVRRKAWELPFVADPGEVAGLRRVVHLNLALWGLHDLIPAAQLCVSELAANVITHVGTGTQALLAVSMNGTRLRIEMEDEGTEALPAPRAPDPDAESGRGLMLLSAFTEDWGVTLTPTGKRTWCELATGLPTPTGHLGGPRVTRTETLLASYTGEPGTPSLQGPLAHAAAVTLIADICHWLITHGYDPDTTLDAAQARLEQAPVPGPAHGV</sequence>
<evidence type="ECO:0000259" key="2">
    <source>
        <dbReference type="Pfam" id="PF13581"/>
    </source>
</evidence>
<dbReference type="Proteomes" id="UP000199207">
    <property type="component" value="Unassembled WGS sequence"/>
</dbReference>
<reference evidence="3 4" key="1">
    <citation type="submission" date="2016-10" db="EMBL/GenBank/DDBJ databases">
        <authorList>
            <person name="de Groot N.N."/>
        </authorList>
    </citation>
    <scope>NUCLEOTIDE SEQUENCE [LARGE SCALE GENOMIC DNA]</scope>
    <source>
        <strain evidence="3 4">CGMCC 4.5739</strain>
    </source>
</reference>
<evidence type="ECO:0000256" key="1">
    <source>
        <dbReference type="ARBA" id="ARBA00022527"/>
    </source>
</evidence>
<dbReference type="PANTHER" id="PTHR35526:SF3">
    <property type="entry name" value="ANTI-SIGMA-F FACTOR RSBW"/>
    <property type="match status" value="1"/>
</dbReference>
<protein>
    <submittedName>
        <fullName evidence="3">Anti-sigma regulatory factor (Ser/Thr protein kinase)</fullName>
    </submittedName>
</protein>
<keyword evidence="3" id="KW-0418">Kinase</keyword>
<keyword evidence="1" id="KW-0723">Serine/threonine-protein kinase</keyword>
<organism evidence="3 4">
    <name type="scientific">Streptomyces aidingensis</name>
    <dbReference type="NCBI Taxonomy" id="910347"/>
    <lineage>
        <taxon>Bacteria</taxon>
        <taxon>Bacillati</taxon>
        <taxon>Actinomycetota</taxon>
        <taxon>Actinomycetes</taxon>
        <taxon>Kitasatosporales</taxon>
        <taxon>Streptomycetaceae</taxon>
        <taxon>Streptomyces</taxon>
    </lineage>
</organism>
<dbReference type="PANTHER" id="PTHR35526">
    <property type="entry name" value="ANTI-SIGMA-F FACTOR RSBW-RELATED"/>
    <property type="match status" value="1"/>
</dbReference>
<dbReference type="InterPro" id="IPR036890">
    <property type="entry name" value="HATPase_C_sf"/>
</dbReference>
<proteinExistence type="predicted"/>
<accession>A0A1I1TW00</accession>
<dbReference type="AlphaFoldDB" id="A0A1I1TW00"/>
<dbReference type="SUPFAM" id="SSF55874">
    <property type="entry name" value="ATPase domain of HSP90 chaperone/DNA topoisomerase II/histidine kinase"/>
    <property type="match status" value="1"/>
</dbReference>
<dbReference type="CDD" id="cd16936">
    <property type="entry name" value="HATPase_RsbW-like"/>
    <property type="match status" value="1"/>
</dbReference>
<dbReference type="Gene3D" id="3.30.565.10">
    <property type="entry name" value="Histidine kinase-like ATPase, C-terminal domain"/>
    <property type="match status" value="1"/>
</dbReference>
<evidence type="ECO:0000313" key="3">
    <source>
        <dbReference type="EMBL" id="SFD62565.1"/>
    </source>
</evidence>
<dbReference type="InterPro" id="IPR050267">
    <property type="entry name" value="Anti-sigma-factor_SerPK"/>
</dbReference>
<keyword evidence="4" id="KW-1185">Reference proteome</keyword>
<gene>
    <name evidence="3" type="ORF">SAMN05421773_12155</name>
</gene>
<feature type="domain" description="Histidine kinase/HSP90-like ATPase" evidence="2">
    <location>
        <begin position="19"/>
        <end position="130"/>
    </location>
</feature>
<dbReference type="RefSeq" id="WP_093841297.1">
    <property type="nucleotide sequence ID" value="NZ_FOLM01000021.1"/>
</dbReference>
<dbReference type="OrthoDB" id="3211521at2"/>
<evidence type="ECO:0000313" key="4">
    <source>
        <dbReference type="Proteomes" id="UP000199207"/>
    </source>
</evidence>
<keyword evidence="3" id="KW-0808">Transferase</keyword>